<evidence type="ECO:0000256" key="6">
    <source>
        <dbReference type="ARBA" id="ARBA00022801"/>
    </source>
</evidence>
<comment type="function">
    <text evidence="8">Beta-glucosidases are one of a number of cellulolytic enzymes involved in the degradation of cellulosic biomass. Catalyzes the last step releasing glucose from the inhibitory cellobiose.</text>
</comment>
<evidence type="ECO:0000256" key="9">
    <source>
        <dbReference type="ARBA" id="ARBA00039284"/>
    </source>
</evidence>
<feature type="compositionally biased region" description="Basic and acidic residues" evidence="13">
    <location>
        <begin position="287"/>
        <end position="298"/>
    </location>
</feature>
<evidence type="ECO:0000256" key="10">
    <source>
        <dbReference type="ARBA" id="ARBA00041495"/>
    </source>
</evidence>
<dbReference type="GO" id="GO:0009986">
    <property type="term" value="C:cell surface"/>
    <property type="evidence" value="ECO:0007669"/>
    <property type="project" value="TreeGrafter"/>
</dbReference>
<dbReference type="GO" id="GO:0042973">
    <property type="term" value="F:glucan endo-1,3-beta-D-glucosidase activity"/>
    <property type="evidence" value="ECO:0007669"/>
    <property type="project" value="TreeGrafter"/>
</dbReference>
<dbReference type="InterPro" id="IPR017853">
    <property type="entry name" value="GH"/>
</dbReference>
<comment type="caution">
    <text evidence="14">The sequence shown here is derived from an EMBL/GenBank/DDBJ whole genome shotgun (WGS) entry which is preliminary data.</text>
</comment>
<protein>
    <recommendedName>
        <fullName evidence="9">Probable beta-glucosidase btgE</fullName>
    </recommendedName>
    <alternativeName>
        <fullName evidence="10">Beta-D-glucoside glucohydrolase btgE</fullName>
    </alternativeName>
    <alternativeName>
        <fullName evidence="12">Cellobiase btgE</fullName>
    </alternativeName>
    <alternativeName>
        <fullName evidence="11">Gentiobiase btgE</fullName>
    </alternativeName>
</protein>
<comment type="subcellular location">
    <subcellularLocation>
        <location evidence="1">Secreted</location>
        <location evidence="1">Cell wall</location>
    </subcellularLocation>
</comment>
<keyword evidence="7" id="KW-0326">Glycosidase</keyword>
<keyword evidence="5" id="KW-0732">Signal</keyword>
<dbReference type="Gene3D" id="3.20.20.80">
    <property type="entry name" value="Glycosidases"/>
    <property type="match status" value="1"/>
</dbReference>
<evidence type="ECO:0000313" key="15">
    <source>
        <dbReference type="Proteomes" id="UP000288725"/>
    </source>
</evidence>
<dbReference type="Proteomes" id="UP000288725">
    <property type="component" value="Chromosome 6"/>
</dbReference>
<dbReference type="InterPro" id="IPR050732">
    <property type="entry name" value="Beta-glucan_modifiers"/>
</dbReference>
<dbReference type="PANTHER" id="PTHR16631">
    <property type="entry name" value="GLUCAN 1,3-BETA-GLUCOSIDASE"/>
    <property type="match status" value="1"/>
</dbReference>
<keyword evidence="6" id="KW-0378">Hydrolase</keyword>
<evidence type="ECO:0000256" key="2">
    <source>
        <dbReference type="ARBA" id="ARBA00008773"/>
    </source>
</evidence>
<evidence type="ECO:0000313" key="14">
    <source>
        <dbReference type="EMBL" id="RXG45535.1"/>
    </source>
</evidence>
<dbReference type="EMBL" id="RSDZ01000059">
    <property type="protein sequence ID" value="RXG45535.1"/>
    <property type="molecule type" value="Genomic_DNA"/>
</dbReference>
<dbReference type="AlphaFoldDB" id="A0A444RWP3"/>
<evidence type="ECO:0000256" key="5">
    <source>
        <dbReference type="ARBA" id="ARBA00022729"/>
    </source>
</evidence>
<name>A0A444RWP3_VERDA</name>
<dbReference type="GO" id="GO:0005576">
    <property type="term" value="C:extracellular region"/>
    <property type="evidence" value="ECO:0007669"/>
    <property type="project" value="TreeGrafter"/>
</dbReference>
<proteinExistence type="inferred from homology"/>
<evidence type="ECO:0000256" key="13">
    <source>
        <dbReference type="SAM" id="MobiDB-lite"/>
    </source>
</evidence>
<organism evidence="14 15">
    <name type="scientific">Verticillium dahliae</name>
    <name type="common">Verticillium wilt</name>
    <dbReference type="NCBI Taxonomy" id="27337"/>
    <lineage>
        <taxon>Eukaryota</taxon>
        <taxon>Fungi</taxon>
        <taxon>Dikarya</taxon>
        <taxon>Ascomycota</taxon>
        <taxon>Pezizomycotina</taxon>
        <taxon>Sordariomycetes</taxon>
        <taxon>Hypocreomycetidae</taxon>
        <taxon>Glomerellales</taxon>
        <taxon>Plectosphaerellaceae</taxon>
        <taxon>Verticillium</taxon>
    </lineage>
</organism>
<evidence type="ECO:0000256" key="11">
    <source>
        <dbReference type="ARBA" id="ARBA00041516"/>
    </source>
</evidence>
<evidence type="ECO:0000256" key="3">
    <source>
        <dbReference type="ARBA" id="ARBA00022512"/>
    </source>
</evidence>
<dbReference type="PANTHER" id="PTHR16631:SF24">
    <property type="entry name" value="FAMILY 17 GLUCOSIDASE SCW11-RELATED"/>
    <property type="match status" value="1"/>
</dbReference>
<reference evidence="14 15" key="1">
    <citation type="submission" date="2018-12" db="EMBL/GenBank/DDBJ databases">
        <title>Genome of Verticillium dahliae isolate Getta Getta.</title>
        <authorList>
            <person name="Gardiner D.M."/>
        </authorList>
    </citation>
    <scope>NUCLEOTIDE SEQUENCE [LARGE SCALE GENOMIC DNA]</scope>
    <source>
        <strain evidence="14 15">Getta Getta</strain>
    </source>
</reference>
<evidence type="ECO:0000256" key="7">
    <source>
        <dbReference type="ARBA" id="ARBA00023295"/>
    </source>
</evidence>
<dbReference type="GO" id="GO:0009277">
    <property type="term" value="C:fungal-type cell wall"/>
    <property type="evidence" value="ECO:0007669"/>
    <property type="project" value="TreeGrafter"/>
</dbReference>
<comment type="similarity">
    <text evidence="2">Belongs to the glycosyl hydrolase 17 family.</text>
</comment>
<dbReference type="PRINTS" id="PR01217">
    <property type="entry name" value="PRICHEXTENSN"/>
</dbReference>
<evidence type="ECO:0000256" key="4">
    <source>
        <dbReference type="ARBA" id="ARBA00022525"/>
    </source>
</evidence>
<feature type="compositionally biased region" description="Pro residues" evidence="13">
    <location>
        <begin position="56"/>
        <end position="76"/>
    </location>
</feature>
<keyword evidence="4" id="KW-0964">Secreted</keyword>
<keyword evidence="3" id="KW-0134">Cell wall</keyword>
<feature type="region of interest" description="Disordered" evidence="13">
    <location>
        <begin position="223"/>
        <end position="303"/>
    </location>
</feature>
<accession>A0A444RWP3</accession>
<evidence type="ECO:0000256" key="1">
    <source>
        <dbReference type="ARBA" id="ARBA00004191"/>
    </source>
</evidence>
<sequence>MKGSLILAAAAAAGVSASNAHRHAHGLFKRTNNATEICLPGCTTIYKTIYGEPTLIPNPPSPKPTSEAPPPPPPKPTSTYVPALQVPTPVAEICETPGTYTFPATTITINETTTVCAPATTTLPVGLQTYGGVTTIVANSTTVVCPYATEKTTDGVVTSVIETTTTVCPGPGTYTIAPTVTVCEKEQEVVYPTISTVTPGTYTRDAVTTTITEEHVVVVCPWTSEAPKPTPTPTPVYEAPKPEAPKPEAPKPEAPKPEAPKPEITKAAEPESKPTPAYEVPETPTETPKKETPAKETPKIGGAAGDHWAITYTPFSQDASGSCKTAEQVNKDIAVIKQSGFDTIRVYSTDCSTLENVGDACKEHGLRMIIGIFVKDTCNPENPQVKEQIDAIIKWGQAGHWDLVDLFVIGNECIFQGRCDAASLKTLIVSVKQSCTAAGYKGPYTTAETLSVWEQKEVAAIICPVVDVVGGQIHPYFNAEVAPADAGKFVKNQLDILENSICGNKPALNLECGWPTGGSANGKATTGRAEQTLAITSIRELVGEKTVFFSFHDDEWKDPGACGCEQSWGCGHLFAGGNTPSY</sequence>
<feature type="compositionally biased region" description="Basic and acidic residues" evidence="13">
    <location>
        <begin position="240"/>
        <end position="272"/>
    </location>
</feature>
<gene>
    <name evidence="14" type="ORF">VDGE_03143</name>
</gene>
<feature type="compositionally biased region" description="Low complexity" evidence="13">
    <location>
        <begin position="274"/>
        <end position="286"/>
    </location>
</feature>
<feature type="region of interest" description="Disordered" evidence="13">
    <location>
        <begin position="53"/>
        <end position="80"/>
    </location>
</feature>
<dbReference type="SUPFAM" id="SSF51445">
    <property type="entry name" value="(Trans)glycosidases"/>
    <property type="match status" value="1"/>
</dbReference>
<dbReference type="GO" id="GO:0071555">
    <property type="term" value="P:cell wall organization"/>
    <property type="evidence" value="ECO:0007669"/>
    <property type="project" value="TreeGrafter"/>
</dbReference>
<evidence type="ECO:0000256" key="8">
    <source>
        <dbReference type="ARBA" id="ARBA00024983"/>
    </source>
</evidence>
<evidence type="ECO:0000256" key="12">
    <source>
        <dbReference type="ARBA" id="ARBA00042762"/>
    </source>
</evidence>